<name>A0ABP0KJX1_9DINO</name>
<comment type="caution">
    <text evidence="2">The sequence shown here is derived from an EMBL/GenBank/DDBJ whole genome shotgun (WGS) entry which is preliminary data.</text>
</comment>
<evidence type="ECO:0000256" key="1">
    <source>
        <dbReference type="SAM" id="MobiDB-lite"/>
    </source>
</evidence>
<sequence length="504" mass="54924">VVLSTKDEKANEASQAVNIAWSVLRDQTSRREYNKKILNAALEEERLEKKKHDVSSLAAKLKKASHQPEAGKKQKPKTPSASATSTKAAEPAASTAKASSSSGSAWVYCKLTQQKTTVVCKSLLQSKLQRKFEHKSYAGSSHAVAVAEAFQSSVESMCVELLTATKLDQLKTFCTKHGIDLPGGRLSKVLLVDAAEEAFYDGKCKHLEDKLRAAYQKSTGADCTPVGSASLKHGIVTDPLTGKFMATFDLGKNGSVCKIFVDKQDADFWWDSMQSLFQKGRLVPNLAAVRQAQATRKATAAVIEQIMKENISMKGEENVNYSRDTKEGSDVFQTFFRETPASQLRPSKVRIYKSSLEQLEALAKTQDIQGVLAGMMHMQLGWRAKVCIVTGGCFTDKDADEFIESSGMTKLGIFSSSTTVDPSDAAVASLQLVKKVSKCAVPLLLLFIQEKFKVTPRGFELNPTTNELETVSVETIAKRASGEEFQVLGVDGPQTKADPRSKAT</sequence>
<dbReference type="EMBL" id="CAXAMM010011591">
    <property type="protein sequence ID" value="CAK9026585.1"/>
    <property type="molecule type" value="Genomic_DNA"/>
</dbReference>
<evidence type="ECO:0000313" key="3">
    <source>
        <dbReference type="Proteomes" id="UP001642464"/>
    </source>
</evidence>
<feature type="compositionally biased region" description="Basic and acidic residues" evidence="1">
    <location>
        <begin position="44"/>
        <end position="54"/>
    </location>
</feature>
<gene>
    <name evidence="2" type="ORF">SCF082_LOCUS17563</name>
</gene>
<accession>A0ABP0KJX1</accession>
<protein>
    <submittedName>
        <fullName evidence="2">Uncharacterized protein</fullName>
    </submittedName>
</protein>
<organism evidence="2 3">
    <name type="scientific">Durusdinium trenchii</name>
    <dbReference type="NCBI Taxonomy" id="1381693"/>
    <lineage>
        <taxon>Eukaryota</taxon>
        <taxon>Sar</taxon>
        <taxon>Alveolata</taxon>
        <taxon>Dinophyceae</taxon>
        <taxon>Suessiales</taxon>
        <taxon>Symbiodiniaceae</taxon>
        <taxon>Durusdinium</taxon>
    </lineage>
</organism>
<dbReference type="Proteomes" id="UP001642464">
    <property type="component" value="Unassembled WGS sequence"/>
</dbReference>
<feature type="region of interest" description="Disordered" evidence="1">
    <location>
        <begin position="44"/>
        <end position="95"/>
    </location>
</feature>
<reference evidence="2 3" key="1">
    <citation type="submission" date="2024-02" db="EMBL/GenBank/DDBJ databases">
        <authorList>
            <person name="Chen Y."/>
            <person name="Shah S."/>
            <person name="Dougan E. K."/>
            <person name="Thang M."/>
            <person name="Chan C."/>
        </authorList>
    </citation>
    <scope>NUCLEOTIDE SEQUENCE [LARGE SCALE GENOMIC DNA]</scope>
</reference>
<evidence type="ECO:0000313" key="2">
    <source>
        <dbReference type="EMBL" id="CAK9026585.1"/>
    </source>
</evidence>
<feature type="non-terminal residue" evidence="2">
    <location>
        <position position="1"/>
    </location>
</feature>
<keyword evidence="3" id="KW-1185">Reference proteome</keyword>
<proteinExistence type="predicted"/>
<feature type="compositionally biased region" description="Low complexity" evidence="1">
    <location>
        <begin position="77"/>
        <end position="95"/>
    </location>
</feature>